<organism evidence="5 7">
    <name type="scientific">Urechidicola croceus</name>
    <dbReference type="NCBI Taxonomy" id="1850246"/>
    <lineage>
        <taxon>Bacteria</taxon>
        <taxon>Pseudomonadati</taxon>
        <taxon>Bacteroidota</taxon>
        <taxon>Flavobacteriia</taxon>
        <taxon>Flavobacteriales</taxon>
        <taxon>Flavobacteriaceae</taxon>
        <taxon>Urechidicola</taxon>
    </lineage>
</organism>
<protein>
    <recommendedName>
        <fullName evidence="4">VWFA domain-containing protein</fullName>
    </recommendedName>
</protein>
<proteinExistence type="predicted"/>
<dbReference type="NCBIfam" id="TIGR04183">
    <property type="entry name" value="Por_Secre_tail"/>
    <property type="match status" value="1"/>
</dbReference>
<dbReference type="EMBL" id="CP017478">
    <property type="protein sequence ID" value="AOW19386.1"/>
    <property type="molecule type" value="Genomic_DNA"/>
</dbReference>
<accession>A0A1D8P444</accession>
<dbReference type="EMBL" id="CP017478">
    <property type="protein sequence ID" value="AOW19365.1"/>
    <property type="molecule type" value="Genomic_DNA"/>
</dbReference>
<evidence type="ECO:0000259" key="4">
    <source>
        <dbReference type="PROSITE" id="PS50234"/>
    </source>
</evidence>
<dbReference type="PROSITE" id="PS50234">
    <property type="entry name" value="VWFA"/>
    <property type="match status" value="1"/>
</dbReference>
<comment type="subcellular location">
    <subcellularLocation>
        <location evidence="1">Secreted</location>
    </subcellularLocation>
</comment>
<dbReference type="PANTHER" id="PTHR47824">
    <property type="entry name" value="UBIQUITIN-LIKE DOMAIN-CONTAINING PROTEIN"/>
    <property type="match status" value="1"/>
</dbReference>
<dbReference type="PANTHER" id="PTHR47824:SF3">
    <property type="entry name" value="UBIQUITIN-LIKE DOMAIN-CONTAINING PROTEIN"/>
    <property type="match status" value="1"/>
</dbReference>
<dbReference type="InterPro" id="IPR056861">
    <property type="entry name" value="HMCN1-like_VWA"/>
</dbReference>
<dbReference type="OrthoDB" id="9805121at2"/>
<dbReference type="SUPFAM" id="SSF53300">
    <property type="entry name" value="vWA-like"/>
    <property type="match status" value="1"/>
</dbReference>
<dbReference type="RefSeq" id="WP_070235491.1">
    <property type="nucleotide sequence ID" value="NZ_CP017478.1"/>
</dbReference>
<dbReference type="KEGG" id="lul:LPB138_01220"/>
<dbReference type="Gene3D" id="3.40.50.410">
    <property type="entry name" value="von Willebrand factor, type A domain"/>
    <property type="match status" value="1"/>
</dbReference>
<evidence type="ECO:0000313" key="6">
    <source>
        <dbReference type="EMBL" id="AOW19386.1"/>
    </source>
</evidence>
<evidence type="ECO:0000256" key="3">
    <source>
        <dbReference type="ARBA" id="ARBA00022729"/>
    </source>
</evidence>
<evidence type="ECO:0000313" key="5">
    <source>
        <dbReference type="EMBL" id="AOW19365.1"/>
    </source>
</evidence>
<dbReference type="SMART" id="SM00327">
    <property type="entry name" value="VWA"/>
    <property type="match status" value="1"/>
</dbReference>
<feature type="domain" description="VWFA" evidence="4">
    <location>
        <begin position="110"/>
        <end position="247"/>
    </location>
</feature>
<name>A0A1D8P444_9FLAO</name>
<reference evidence="5 7" key="1">
    <citation type="submission" date="2016-10" db="EMBL/GenBank/DDBJ databases">
        <title>Lutibacter sp. LPB0138, isolated from marine gastropod.</title>
        <authorList>
            <person name="Kim E."/>
            <person name="Yi H."/>
        </authorList>
    </citation>
    <scope>NUCLEOTIDE SEQUENCE [LARGE SCALE GENOMIC DNA]</scope>
    <source>
        <strain evidence="5 7">LPB0138</strain>
    </source>
</reference>
<dbReference type="PROSITE" id="PS51257">
    <property type="entry name" value="PROKAR_LIPOPROTEIN"/>
    <property type="match status" value="1"/>
</dbReference>
<evidence type="ECO:0000256" key="2">
    <source>
        <dbReference type="ARBA" id="ARBA00022525"/>
    </source>
</evidence>
<evidence type="ECO:0000313" key="7">
    <source>
        <dbReference type="Proteomes" id="UP000176050"/>
    </source>
</evidence>
<dbReference type="Pfam" id="PF25106">
    <property type="entry name" value="VWA_4"/>
    <property type="match status" value="1"/>
</dbReference>
<evidence type="ECO:0000256" key="1">
    <source>
        <dbReference type="ARBA" id="ARBA00004613"/>
    </source>
</evidence>
<dbReference type="STRING" id="1850246.LPB138_01105"/>
<keyword evidence="3" id="KW-0732">Signal</keyword>
<dbReference type="InterPro" id="IPR026444">
    <property type="entry name" value="Secre_tail"/>
</dbReference>
<keyword evidence="2" id="KW-0964">Secreted</keyword>
<keyword evidence="7" id="KW-1185">Reference proteome</keyword>
<gene>
    <name evidence="5" type="ORF">LPB138_01105</name>
    <name evidence="6" type="ORF">LPB138_01220</name>
</gene>
<dbReference type="Pfam" id="PF18962">
    <property type="entry name" value="Por_Secre_tail"/>
    <property type="match status" value="1"/>
</dbReference>
<sequence>MNIRYLSILILILLISSCNIDKERKLTESELLELQKRHNDSIMVILDSINKVNIYVPPLFDKEIIDSTTTNKFFELAKETKGELKLLVNSELITNEIKYIIEKHSVDNSDILFLIDKTGSMEDDIANVQKGLSEIINSINKYKNIRVAIGLYGDKNSDGKDWYSFKNFETNLESAKKFIKGIKVTNGDDYPESVYDGFFQSVKENFWKSDDKRMIVLIGDAPPLEKPLSDFSMSDVITKATNDNITMNFYPIVVTPGLMDEFGVVTKPKVFEKSKLVSSFYPNPSKGKININLEKEDNYEIQIFDFNGSLVLKEKYSGNKISKELYDLPNGVYMIRIVDSELKFETIKIMLNK</sequence>
<dbReference type="KEGG" id="lul:LPB138_01105"/>
<dbReference type="InterPro" id="IPR002035">
    <property type="entry name" value="VWF_A"/>
</dbReference>
<dbReference type="Proteomes" id="UP000176050">
    <property type="component" value="Chromosome"/>
</dbReference>
<dbReference type="AlphaFoldDB" id="A0A1D8P444"/>
<dbReference type="InterPro" id="IPR036465">
    <property type="entry name" value="vWFA_dom_sf"/>
</dbReference>